<sequence>MSHLSGGQTRSAPGGAAGGNESGAALGIRWLGSRQGRTRKGRNRGNTQLEKKKANPTDPTEAIKASRGGCLFPFPSERRARRRRPAPRRRRSPAKQKAFFARPPNPRLEGLLLFFRWWLEMTHMFPREGASSSSTSMSSQRSETDDDRMIAVVLSEEYAKLDGSMAKRLTNLTSIPHVPRINTYFPTYNDATMDHYRLLDSVFCNFVLEECSAFSNNIYPYLYFMHIMDMEVQLNAYGLFEVRVSGDGNCQFRALSDQLYRSPDYHKHVRKEIVKQEIVSFSERPVSLYVLFLFLQLKECNSLYEGYVPMRYKQYCKKMKKYVSGEWGDHVTLQAAADKFAAKICLLTSFRDTCFVEIVPQYQAPQREIWLSFWSEVHYNSLYDARDLPSKYKPRKKHWLLF</sequence>
<accession>A0AAQ3X5Q2</accession>
<dbReference type="AlphaFoldDB" id="A0AAQ3X5Q2"/>
<evidence type="ECO:0000256" key="1">
    <source>
        <dbReference type="ARBA" id="ARBA00010407"/>
    </source>
</evidence>
<protein>
    <recommendedName>
        <fullName evidence="3">OTU domain-containing protein</fullName>
    </recommendedName>
</protein>
<reference evidence="4 5" key="1">
    <citation type="submission" date="2024-02" db="EMBL/GenBank/DDBJ databases">
        <title>High-quality chromosome-scale genome assembly of Pensacola bahiagrass (Paspalum notatum Flugge var. saurae).</title>
        <authorList>
            <person name="Vega J.M."/>
            <person name="Podio M."/>
            <person name="Orjuela J."/>
            <person name="Siena L.A."/>
            <person name="Pessino S.C."/>
            <person name="Combes M.C."/>
            <person name="Mariac C."/>
            <person name="Albertini E."/>
            <person name="Pupilli F."/>
            <person name="Ortiz J.P.A."/>
            <person name="Leblanc O."/>
        </authorList>
    </citation>
    <scope>NUCLEOTIDE SEQUENCE [LARGE SCALE GENOMIC DNA]</scope>
    <source>
        <strain evidence="4">R1</strain>
        <tissue evidence="4">Leaf</tissue>
    </source>
</reference>
<dbReference type="PANTHER" id="PTHR12419:SF3">
    <property type="entry name" value="OVARIAN TUMOR DOMAIN-CONTAINING DEUBIQUITINATING ENZYME 12"/>
    <property type="match status" value="1"/>
</dbReference>
<evidence type="ECO:0000313" key="4">
    <source>
        <dbReference type="EMBL" id="WVZ85480.1"/>
    </source>
</evidence>
<evidence type="ECO:0000313" key="5">
    <source>
        <dbReference type="Proteomes" id="UP001341281"/>
    </source>
</evidence>
<name>A0AAQ3X5Q2_PASNO</name>
<evidence type="ECO:0000256" key="2">
    <source>
        <dbReference type="SAM" id="MobiDB-lite"/>
    </source>
</evidence>
<keyword evidence="5" id="KW-1185">Reference proteome</keyword>
<feature type="domain" description="OTU" evidence="3">
    <location>
        <begin position="239"/>
        <end position="385"/>
    </location>
</feature>
<evidence type="ECO:0000259" key="3">
    <source>
        <dbReference type="PROSITE" id="PS50802"/>
    </source>
</evidence>
<dbReference type="PANTHER" id="PTHR12419">
    <property type="entry name" value="OTU DOMAIN CONTAINING PROTEIN"/>
    <property type="match status" value="1"/>
</dbReference>
<proteinExistence type="inferred from homology"/>
<dbReference type="InterPro" id="IPR038765">
    <property type="entry name" value="Papain-like_cys_pep_sf"/>
</dbReference>
<dbReference type="InterPro" id="IPR003323">
    <property type="entry name" value="OTU_dom"/>
</dbReference>
<dbReference type="EMBL" id="CP144751">
    <property type="protein sequence ID" value="WVZ85480.1"/>
    <property type="molecule type" value="Genomic_DNA"/>
</dbReference>
<feature type="compositionally biased region" description="Polar residues" evidence="2">
    <location>
        <begin position="1"/>
        <end position="11"/>
    </location>
</feature>
<dbReference type="InterPro" id="IPR050704">
    <property type="entry name" value="Peptidase_C85-like"/>
</dbReference>
<dbReference type="GO" id="GO:0016579">
    <property type="term" value="P:protein deubiquitination"/>
    <property type="evidence" value="ECO:0007669"/>
    <property type="project" value="TreeGrafter"/>
</dbReference>
<dbReference type="Proteomes" id="UP001341281">
    <property type="component" value="Chromosome 07"/>
</dbReference>
<feature type="compositionally biased region" description="Basic residues" evidence="2">
    <location>
        <begin position="79"/>
        <end position="94"/>
    </location>
</feature>
<comment type="similarity">
    <text evidence="1">Belongs to the peptidase C85 family.</text>
</comment>
<dbReference type="CDD" id="cd22751">
    <property type="entry name" value="OTU_plant_OTU9-like"/>
    <property type="match status" value="1"/>
</dbReference>
<gene>
    <name evidence="4" type="ORF">U9M48_032403</name>
</gene>
<dbReference type="SUPFAM" id="SSF54001">
    <property type="entry name" value="Cysteine proteinases"/>
    <property type="match status" value="1"/>
</dbReference>
<dbReference type="PROSITE" id="PS50802">
    <property type="entry name" value="OTU"/>
    <property type="match status" value="1"/>
</dbReference>
<dbReference type="Pfam" id="PF02338">
    <property type="entry name" value="OTU"/>
    <property type="match status" value="1"/>
</dbReference>
<dbReference type="GO" id="GO:0004843">
    <property type="term" value="F:cysteine-type deubiquitinase activity"/>
    <property type="evidence" value="ECO:0007669"/>
    <property type="project" value="TreeGrafter"/>
</dbReference>
<organism evidence="4 5">
    <name type="scientific">Paspalum notatum var. saurae</name>
    <dbReference type="NCBI Taxonomy" id="547442"/>
    <lineage>
        <taxon>Eukaryota</taxon>
        <taxon>Viridiplantae</taxon>
        <taxon>Streptophyta</taxon>
        <taxon>Embryophyta</taxon>
        <taxon>Tracheophyta</taxon>
        <taxon>Spermatophyta</taxon>
        <taxon>Magnoliopsida</taxon>
        <taxon>Liliopsida</taxon>
        <taxon>Poales</taxon>
        <taxon>Poaceae</taxon>
        <taxon>PACMAD clade</taxon>
        <taxon>Panicoideae</taxon>
        <taxon>Andropogonodae</taxon>
        <taxon>Paspaleae</taxon>
        <taxon>Paspalinae</taxon>
        <taxon>Paspalum</taxon>
    </lineage>
</organism>
<feature type="region of interest" description="Disordered" evidence="2">
    <location>
        <begin position="1"/>
        <end position="102"/>
    </location>
</feature>
<dbReference type="Gene3D" id="3.90.70.80">
    <property type="match status" value="1"/>
</dbReference>